<proteinExistence type="predicted"/>
<dbReference type="HOGENOM" id="CLU_2808899_0_0_10"/>
<keyword evidence="2" id="KW-1185">Reference proteome</keyword>
<dbReference type="AlphaFoldDB" id="C9MR44"/>
<comment type="caution">
    <text evidence="1">The sequence shown here is derived from an EMBL/GenBank/DDBJ whole genome shotgun (WGS) entry which is preliminary data.</text>
</comment>
<evidence type="ECO:0000313" key="1">
    <source>
        <dbReference type="EMBL" id="EEX18017.1"/>
    </source>
</evidence>
<gene>
    <name evidence="1" type="ORF">HMPREF0973_02079</name>
</gene>
<organism evidence="1 2">
    <name type="scientific">Prevotella veroralis F0319</name>
    <dbReference type="NCBI Taxonomy" id="649761"/>
    <lineage>
        <taxon>Bacteria</taxon>
        <taxon>Pseudomonadati</taxon>
        <taxon>Bacteroidota</taxon>
        <taxon>Bacteroidia</taxon>
        <taxon>Bacteroidales</taxon>
        <taxon>Prevotellaceae</taxon>
        <taxon>Prevotella</taxon>
    </lineage>
</organism>
<accession>C9MR44</accession>
<sequence>MLMMGMSDIRRFLICRIFFFKAYFDDDRGSTYISLYLESTITNNPRKYEEVFKCIELLNYKHAVTKL</sequence>
<dbReference type="Proteomes" id="UP000003327">
    <property type="component" value="Unassembled WGS sequence"/>
</dbReference>
<dbReference type="EMBL" id="ACVA01000048">
    <property type="protein sequence ID" value="EEX18017.1"/>
    <property type="molecule type" value="Genomic_DNA"/>
</dbReference>
<evidence type="ECO:0000313" key="2">
    <source>
        <dbReference type="Proteomes" id="UP000003327"/>
    </source>
</evidence>
<name>C9MR44_9BACT</name>
<protein>
    <submittedName>
        <fullName evidence="1">Uncharacterized protein</fullName>
    </submittedName>
</protein>
<dbReference type="STRING" id="649761.HMPREF0973_02079"/>
<reference evidence="1 2" key="1">
    <citation type="submission" date="2009-09" db="EMBL/GenBank/DDBJ databases">
        <authorList>
            <person name="Weinstock G."/>
            <person name="Sodergren E."/>
            <person name="Clifton S."/>
            <person name="Fulton L."/>
            <person name="Fulton B."/>
            <person name="Courtney L."/>
            <person name="Fronick C."/>
            <person name="Harrison M."/>
            <person name="Strong C."/>
            <person name="Farmer C."/>
            <person name="Delahaunty K."/>
            <person name="Markovic C."/>
            <person name="Hall O."/>
            <person name="Minx P."/>
            <person name="Tomlinson C."/>
            <person name="Mitreva M."/>
            <person name="Nelson J."/>
            <person name="Hou S."/>
            <person name="Wollam A."/>
            <person name="Pepin K.H."/>
            <person name="Johnson M."/>
            <person name="Bhonagiri V."/>
            <person name="Nash W.E."/>
            <person name="Warren W."/>
            <person name="Chinwalla A."/>
            <person name="Mardis E.R."/>
            <person name="Wilson R.K."/>
        </authorList>
    </citation>
    <scope>NUCLEOTIDE SEQUENCE [LARGE SCALE GENOMIC DNA]</scope>
    <source>
        <strain evidence="1 2">F0319</strain>
    </source>
</reference>